<evidence type="ECO:0000256" key="3">
    <source>
        <dbReference type="ARBA" id="ARBA00022801"/>
    </source>
</evidence>
<proteinExistence type="inferred from homology"/>
<dbReference type="PRINTS" id="PR00846">
    <property type="entry name" value="GLHYDRLASE56"/>
</dbReference>
<keyword evidence="3 10" id="KW-0378">Hydrolase</keyword>
<evidence type="ECO:0000256" key="6">
    <source>
        <dbReference type="PIRNR" id="PIRNR038193"/>
    </source>
</evidence>
<keyword evidence="13" id="KW-1185">Reference proteome</keyword>
<dbReference type="Gene3D" id="3.20.20.70">
    <property type="entry name" value="Aldolase class I"/>
    <property type="match status" value="1"/>
</dbReference>
<protein>
    <recommendedName>
        <fullName evidence="10">Hyaluronidase</fullName>
        <ecNumber evidence="10">3.2.1.35</ecNumber>
    </recommendedName>
</protein>
<evidence type="ECO:0000256" key="5">
    <source>
        <dbReference type="ARBA" id="ARBA00023295"/>
    </source>
</evidence>
<feature type="disulfide bond" evidence="9">
    <location>
        <begin position="240"/>
        <end position="256"/>
    </location>
</feature>
<evidence type="ECO:0000256" key="9">
    <source>
        <dbReference type="PIRSR" id="PIRSR038193-3"/>
    </source>
</evidence>
<feature type="disulfide bond" evidence="9">
    <location>
        <begin position="394"/>
        <end position="405"/>
    </location>
</feature>
<evidence type="ECO:0000256" key="10">
    <source>
        <dbReference type="RuleBase" id="RU610713"/>
    </source>
</evidence>
<dbReference type="FunFam" id="3.20.20.70:FF:000065">
    <property type="entry name" value="Hyaluronidase"/>
    <property type="match status" value="1"/>
</dbReference>
<accession>A0A8C4QUK5</accession>
<evidence type="ECO:0000256" key="1">
    <source>
        <dbReference type="ARBA" id="ARBA00000251"/>
    </source>
</evidence>
<feature type="glycosylation site" description="N-linked (GlcNAc...) asparagine" evidence="8">
    <location>
        <position position="386"/>
    </location>
</feature>
<reference evidence="12" key="2">
    <citation type="submission" date="2025-09" db="UniProtKB">
        <authorList>
            <consortium name="Ensembl"/>
        </authorList>
    </citation>
    <scope>IDENTIFICATION</scope>
</reference>
<keyword evidence="11" id="KW-0812">Transmembrane</keyword>
<dbReference type="GO" id="GO:0004415">
    <property type="term" value="F:hyalurononglucosaminidase activity"/>
    <property type="evidence" value="ECO:0007669"/>
    <property type="project" value="UniProtKB-UniRule"/>
</dbReference>
<dbReference type="GO" id="GO:0030214">
    <property type="term" value="P:hyaluronan catabolic process"/>
    <property type="evidence" value="ECO:0007669"/>
    <property type="project" value="TreeGrafter"/>
</dbReference>
<evidence type="ECO:0000256" key="2">
    <source>
        <dbReference type="ARBA" id="ARBA00008871"/>
    </source>
</evidence>
<dbReference type="InterPro" id="IPR018155">
    <property type="entry name" value="Hyaluronidase"/>
</dbReference>
<keyword evidence="11" id="KW-1133">Transmembrane helix</keyword>
<dbReference type="InterPro" id="IPR017853">
    <property type="entry name" value="GH"/>
</dbReference>
<sequence>MNGISGSQTGSSSTFDVAAVWKFPMMTTCAFAVPTCVFWTLLVFSSYGDCFNKQPFTPLLQEKPFLIIWNVPTERCESKFNVRLPLFMFDLVSTPRHNHTTQSVMMFYENHLGTYPFYTKQGEPVHGGLPHNASLWMHIRRVQRDLKALAPTRTSTQLAVIDWEEWRPQWIRNWDQKDIYRRQSVKLVRQKHPSWEEARINRQAQWEFETAAQHFMEETLRLGKNFYKQALWGFYLYPDCYNYDYKKHQNSYTGYCPDVERKRNEELDWLWRSSTALFPSIYMERELQNSENGRKFVQNRVQEALRVADLARVGHALPVFVYTQPVYAYTFIYKSEKDLMHSIGESAALGAAGIILWGDVKFSQSQQNCEGLQSFLEDKLGKYLVNVSEAASQCSQLLCNAHGRCVRNEADSHAYLHLPASRFSVYRHAEGFGVDGYLRSSDIWRLRSDFHCNCYVGWRGQGCERSRASSVVFILPANVLLVAFAFVLLLTQV</sequence>
<organism evidence="12 13">
    <name type="scientific">Eptatretus burgeri</name>
    <name type="common">Inshore hagfish</name>
    <dbReference type="NCBI Taxonomy" id="7764"/>
    <lineage>
        <taxon>Eukaryota</taxon>
        <taxon>Metazoa</taxon>
        <taxon>Chordata</taxon>
        <taxon>Craniata</taxon>
        <taxon>Vertebrata</taxon>
        <taxon>Cyclostomata</taxon>
        <taxon>Myxini</taxon>
        <taxon>Myxiniformes</taxon>
        <taxon>Myxinidae</taxon>
        <taxon>Eptatretinae</taxon>
        <taxon>Eptatretus</taxon>
    </lineage>
</organism>
<dbReference type="PANTHER" id="PTHR11769">
    <property type="entry name" value="HYALURONIDASE"/>
    <property type="match status" value="1"/>
</dbReference>
<dbReference type="PIRSF" id="PIRSF038193">
    <property type="entry name" value="Hyaluronidase"/>
    <property type="match status" value="1"/>
</dbReference>
<feature type="transmembrane region" description="Helical" evidence="11">
    <location>
        <begin position="23"/>
        <end position="44"/>
    </location>
</feature>
<keyword evidence="5 10" id="KW-0326">Glycosidase</keyword>
<dbReference type="GeneTree" id="ENSGT01020000230364"/>
<dbReference type="GO" id="GO:0005975">
    <property type="term" value="P:carbohydrate metabolic process"/>
    <property type="evidence" value="ECO:0007669"/>
    <property type="project" value="UniProtKB-UniRule"/>
</dbReference>
<name>A0A8C4QUK5_EPTBU</name>
<dbReference type="OMA" id="IYMEREL"/>
<dbReference type="SUPFAM" id="SSF51445">
    <property type="entry name" value="(Trans)glycosidases"/>
    <property type="match status" value="1"/>
</dbReference>
<comment type="similarity">
    <text evidence="2 6 10">Belongs to the glycosyl hydrolase 56 family.</text>
</comment>
<dbReference type="GO" id="GO:0031410">
    <property type="term" value="C:cytoplasmic vesicle"/>
    <property type="evidence" value="ECO:0007669"/>
    <property type="project" value="TreeGrafter"/>
</dbReference>
<feature type="transmembrane region" description="Helical" evidence="11">
    <location>
        <begin position="468"/>
        <end position="490"/>
    </location>
</feature>
<keyword evidence="4 9" id="KW-1015">Disulfide bond</keyword>
<evidence type="ECO:0000256" key="7">
    <source>
        <dbReference type="PIRSR" id="PIRSR038193-1"/>
    </source>
</evidence>
<feature type="active site" description="Proton donor" evidence="7">
    <location>
        <position position="164"/>
    </location>
</feature>
<dbReference type="Proteomes" id="UP000694388">
    <property type="component" value="Unplaced"/>
</dbReference>
<feature type="disulfide bond" evidence="9">
    <location>
        <begin position="399"/>
        <end position="452"/>
    </location>
</feature>
<feature type="disulfide bond" evidence="9">
    <location>
        <begin position="454"/>
        <end position="463"/>
    </location>
</feature>
<feature type="disulfide bond" evidence="9">
    <location>
        <begin position="76"/>
        <end position="369"/>
    </location>
</feature>
<keyword evidence="11" id="KW-0472">Membrane</keyword>
<dbReference type="Ensembl" id="ENSEBUT00000021376.1">
    <property type="protein sequence ID" value="ENSEBUP00000020800.1"/>
    <property type="gene ID" value="ENSEBUG00000012859.1"/>
</dbReference>
<evidence type="ECO:0000256" key="8">
    <source>
        <dbReference type="PIRSR" id="PIRSR038193-2"/>
    </source>
</evidence>
<dbReference type="AlphaFoldDB" id="A0A8C4QUK5"/>
<dbReference type="EC" id="3.2.1.35" evidence="10"/>
<reference evidence="12" key="1">
    <citation type="submission" date="2025-08" db="UniProtKB">
        <authorList>
            <consortium name="Ensembl"/>
        </authorList>
    </citation>
    <scope>IDENTIFICATION</scope>
</reference>
<dbReference type="Pfam" id="PF01630">
    <property type="entry name" value="Glyco_hydro_56"/>
    <property type="match status" value="1"/>
</dbReference>
<evidence type="ECO:0000256" key="11">
    <source>
        <dbReference type="SAM" id="Phobius"/>
    </source>
</evidence>
<dbReference type="PANTHER" id="PTHR11769:SF38">
    <property type="entry name" value="HYALURONIDASE-1-LIKE"/>
    <property type="match status" value="1"/>
</dbReference>
<comment type="catalytic activity">
    <reaction evidence="1 10">
        <text>Random hydrolysis of (1-&gt;4)-linkages between N-acetyl-beta-D-glucosamine and D-glucuronate residues in hyaluronate.</text>
        <dbReference type="EC" id="3.2.1.35"/>
    </reaction>
</comment>
<evidence type="ECO:0000313" key="13">
    <source>
        <dbReference type="Proteomes" id="UP000694388"/>
    </source>
</evidence>
<evidence type="ECO:0000256" key="4">
    <source>
        <dbReference type="ARBA" id="ARBA00023157"/>
    </source>
</evidence>
<dbReference type="InterPro" id="IPR013785">
    <property type="entry name" value="Aldolase_TIM"/>
</dbReference>
<evidence type="ECO:0000313" key="12">
    <source>
        <dbReference type="Ensembl" id="ENSEBUP00000020800.1"/>
    </source>
</evidence>